<feature type="compositionally biased region" description="Low complexity" evidence="1">
    <location>
        <begin position="191"/>
        <end position="208"/>
    </location>
</feature>
<evidence type="ECO:0000313" key="4">
    <source>
        <dbReference type="Proteomes" id="UP000199208"/>
    </source>
</evidence>
<feature type="region of interest" description="Disordered" evidence="1">
    <location>
        <begin position="182"/>
        <end position="208"/>
    </location>
</feature>
<proteinExistence type="predicted"/>
<evidence type="ECO:0000256" key="2">
    <source>
        <dbReference type="SAM" id="Phobius"/>
    </source>
</evidence>
<feature type="transmembrane region" description="Helical" evidence="2">
    <location>
        <begin position="12"/>
        <end position="31"/>
    </location>
</feature>
<dbReference type="PROSITE" id="PS51257">
    <property type="entry name" value="PROKAR_LIPOPROTEIN"/>
    <property type="match status" value="1"/>
</dbReference>
<feature type="region of interest" description="Disordered" evidence="1">
    <location>
        <begin position="396"/>
        <end position="451"/>
    </location>
</feature>
<dbReference type="Proteomes" id="UP000199208">
    <property type="component" value="Unassembled WGS sequence"/>
</dbReference>
<keyword evidence="2" id="KW-1133">Transmembrane helix</keyword>
<evidence type="ECO:0000256" key="1">
    <source>
        <dbReference type="SAM" id="MobiDB-lite"/>
    </source>
</evidence>
<keyword evidence="2" id="KW-0812">Transmembrane</keyword>
<sequence>MKKQKADYHTLKIPTALYISLIILALSLLTLTGCNRNTLSPAPPPAPEQNSGDFQGIPEALEKEIEDRNNLKERVLATYAFYKGKATIMDDSIIKGESERDELSGSGDHLFESEDVLIYDPKTRQVYLIARALYYSGEDRIIYTDLITGFSDKETMSYSGELYEVYGTGQLVKKELMDASASTQGSEGFDTSAGNTSSSSDSADGPQSPLLATSNYELLFPLNPIRMRPEDKVILTNPPTQNLYWVTLSSTRTDSAQVTSLSNQPDEVSYEVLNLIPGLPDIYTQRTYNQSLTTMAQLTNGLYGFPSGAFECEYVKITYEEAMASVEEIREAKADQETYEALAKNRVEAWQETAKLGDAMKGMADASSVLSNYPNSSDGIEYASDPNRALRDADALVTDPDVPSQLDRLDGLGGDGLQASQSSGEPESSGTPRSLENFVLETSGDPDAGTEQQRLSVSYGGALPELISVFEAYSKAAADMKVQLSLLQAMAPITADTDPAQVIPVLEAFSDARDDLTAAAAKSTSLLNALHTILSRLSLEEEPEAEVEYGQLNVLYDLWANAEAEGNASVDLDSDMALPEDYPLDVVPLPKNAAIVIYESLSEGGVSSGHSLTLKTTAAPAEISAYYTTVFADSEDIEVMNMGEMTIFSGQRGDCEVSVMVTANSLGGTEKSMVQITLIN</sequence>
<keyword evidence="2" id="KW-0472">Membrane</keyword>
<gene>
    <name evidence="3" type="ORF">SAMN03080599_01091</name>
</gene>
<accession>A0A1G5RVJ2</accession>
<protein>
    <submittedName>
        <fullName evidence="3">Uncharacterized protein</fullName>
    </submittedName>
</protein>
<reference evidence="3 4" key="1">
    <citation type="submission" date="2016-10" db="EMBL/GenBank/DDBJ databases">
        <authorList>
            <person name="de Groot N.N."/>
        </authorList>
    </citation>
    <scope>NUCLEOTIDE SEQUENCE [LARGE SCALE GENOMIC DNA]</scope>
    <source>
        <strain evidence="3 4">DSM 2784</strain>
    </source>
</reference>
<organism evidence="3 4">
    <name type="scientific">Acidaminobacter hydrogenoformans DSM 2784</name>
    <dbReference type="NCBI Taxonomy" id="1120920"/>
    <lineage>
        <taxon>Bacteria</taxon>
        <taxon>Bacillati</taxon>
        <taxon>Bacillota</taxon>
        <taxon>Clostridia</taxon>
        <taxon>Peptostreptococcales</taxon>
        <taxon>Acidaminobacteraceae</taxon>
        <taxon>Acidaminobacter</taxon>
    </lineage>
</organism>
<dbReference type="EMBL" id="FMWL01000004">
    <property type="protein sequence ID" value="SCZ78132.1"/>
    <property type="molecule type" value="Genomic_DNA"/>
</dbReference>
<evidence type="ECO:0000313" key="3">
    <source>
        <dbReference type="EMBL" id="SCZ78132.1"/>
    </source>
</evidence>
<dbReference type="AlphaFoldDB" id="A0A1G5RVJ2"/>
<dbReference type="RefSeq" id="WP_092589894.1">
    <property type="nucleotide sequence ID" value="NZ_FMWL01000004.1"/>
</dbReference>
<feature type="compositionally biased region" description="Polar residues" evidence="1">
    <location>
        <begin position="425"/>
        <end position="434"/>
    </location>
</feature>
<name>A0A1G5RVJ2_9FIRM</name>
<keyword evidence="4" id="KW-1185">Reference proteome</keyword>